<reference evidence="10 11" key="1">
    <citation type="journal article" date="2016" name="Mol. Biol. Evol.">
        <title>Comparative Genomics of Early-Diverging Mushroom-Forming Fungi Provides Insights into the Origins of Lignocellulose Decay Capabilities.</title>
        <authorList>
            <person name="Nagy L.G."/>
            <person name="Riley R."/>
            <person name="Tritt A."/>
            <person name="Adam C."/>
            <person name="Daum C."/>
            <person name="Floudas D."/>
            <person name="Sun H."/>
            <person name="Yadav J.S."/>
            <person name="Pangilinan J."/>
            <person name="Larsson K.H."/>
            <person name="Matsuura K."/>
            <person name="Barry K."/>
            <person name="Labutti K."/>
            <person name="Kuo R."/>
            <person name="Ohm R.A."/>
            <person name="Bhattacharya S.S."/>
            <person name="Shirouzu T."/>
            <person name="Yoshinaga Y."/>
            <person name="Martin F.M."/>
            <person name="Grigoriev I.V."/>
            <person name="Hibbett D.S."/>
        </authorList>
    </citation>
    <scope>NUCLEOTIDE SEQUENCE [LARGE SCALE GENOMIC DNA]</scope>
    <source>
        <strain evidence="10 11">93-53</strain>
    </source>
</reference>
<accession>A0A165CXT6</accession>
<dbReference type="GO" id="GO:0000245">
    <property type="term" value="P:spliceosomal complex assembly"/>
    <property type="evidence" value="ECO:0007669"/>
    <property type="project" value="TreeGrafter"/>
</dbReference>
<dbReference type="InterPro" id="IPR011009">
    <property type="entry name" value="Kinase-like_dom_sf"/>
</dbReference>
<evidence type="ECO:0000256" key="1">
    <source>
        <dbReference type="ARBA" id="ARBA00012513"/>
    </source>
</evidence>
<gene>
    <name evidence="10" type="ORF">LAESUDRAFT_331726</name>
</gene>
<dbReference type="Pfam" id="PF00069">
    <property type="entry name" value="Pkinase"/>
    <property type="match status" value="2"/>
</dbReference>
<dbReference type="GeneID" id="63819086"/>
<organism evidence="10 11">
    <name type="scientific">Laetiporus sulphureus 93-53</name>
    <dbReference type="NCBI Taxonomy" id="1314785"/>
    <lineage>
        <taxon>Eukaryota</taxon>
        <taxon>Fungi</taxon>
        <taxon>Dikarya</taxon>
        <taxon>Basidiomycota</taxon>
        <taxon>Agaricomycotina</taxon>
        <taxon>Agaricomycetes</taxon>
        <taxon>Polyporales</taxon>
        <taxon>Laetiporus</taxon>
    </lineage>
</organism>
<dbReference type="SUPFAM" id="SSF56112">
    <property type="entry name" value="Protein kinase-like (PK-like)"/>
    <property type="match status" value="1"/>
</dbReference>
<proteinExistence type="predicted"/>
<evidence type="ECO:0000313" key="10">
    <source>
        <dbReference type="EMBL" id="KZT03694.1"/>
    </source>
</evidence>
<keyword evidence="3" id="KW-0808">Transferase</keyword>
<dbReference type="InterPro" id="IPR051334">
    <property type="entry name" value="SRPK"/>
</dbReference>
<dbReference type="Proteomes" id="UP000076871">
    <property type="component" value="Unassembled WGS sequence"/>
</dbReference>
<evidence type="ECO:0000256" key="7">
    <source>
        <dbReference type="ARBA" id="ARBA00047899"/>
    </source>
</evidence>
<dbReference type="RefSeq" id="XP_040761434.1">
    <property type="nucleotide sequence ID" value="XM_040902055.1"/>
</dbReference>
<dbReference type="EMBL" id="KV427642">
    <property type="protein sequence ID" value="KZT03694.1"/>
    <property type="molecule type" value="Genomic_DNA"/>
</dbReference>
<dbReference type="OrthoDB" id="5979581at2759"/>
<dbReference type="GO" id="GO:0004674">
    <property type="term" value="F:protein serine/threonine kinase activity"/>
    <property type="evidence" value="ECO:0007669"/>
    <property type="project" value="UniProtKB-KW"/>
</dbReference>
<evidence type="ECO:0000256" key="8">
    <source>
        <dbReference type="ARBA" id="ARBA00048679"/>
    </source>
</evidence>
<evidence type="ECO:0000259" key="9">
    <source>
        <dbReference type="PROSITE" id="PS50011"/>
    </source>
</evidence>
<dbReference type="PROSITE" id="PS50011">
    <property type="entry name" value="PROTEIN_KINASE_DOM"/>
    <property type="match status" value="1"/>
</dbReference>
<evidence type="ECO:0000256" key="6">
    <source>
        <dbReference type="ARBA" id="ARBA00022840"/>
    </source>
</evidence>
<keyword evidence="6" id="KW-0067">ATP-binding</keyword>
<evidence type="ECO:0000256" key="3">
    <source>
        <dbReference type="ARBA" id="ARBA00022679"/>
    </source>
</evidence>
<keyword evidence="5 10" id="KW-0418">Kinase</keyword>
<name>A0A165CXT6_9APHY</name>
<protein>
    <recommendedName>
        <fullName evidence="1">non-specific serine/threonine protein kinase</fullName>
        <ecNumber evidence="1">2.7.11.1</ecNumber>
    </recommendedName>
</protein>
<dbReference type="SMART" id="SM00220">
    <property type="entry name" value="S_TKc"/>
    <property type="match status" value="1"/>
</dbReference>
<dbReference type="InterPro" id="IPR000719">
    <property type="entry name" value="Prot_kinase_dom"/>
</dbReference>
<dbReference type="GO" id="GO:0005524">
    <property type="term" value="F:ATP binding"/>
    <property type="evidence" value="ECO:0007669"/>
    <property type="project" value="UniProtKB-KW"/>
</dbReference>
<dbReference type="Gene3D" id="1.10.510.10">
    <property type="entry name" value="Transferase(Phosphotransferase) domain 1"/>
    <property type="match status" value="1"/>
</dbReference>
<dbReference type="GO" id="GO:0050684">
    <property type="term" value="P:regulation of mRNA processing"/>
    <property type="evidence" value="ECO:0007669"/>
    <property type="project" value="TreeGrafter"/>
</dbReference>
<keyword evidence="11" id="KW-1185">Reference proteome</keyword>
<comment type="catalytic activity">
    <reaction evidence="8">
        <text>L-seryl-[protein] + ATP = O-phospho-L-seryl-[protein] + ADP + H(+)</text>
        <dbReference type="Rhea" id="RHEA:17989"/>
        <dbReference type="Rhea" id="RHEA-COMP:9863"/>
        <dbReference type="Rhea" id="RHEA-COMP:11604"/>
        <dbReference type="ChEBI" id="CHEBI:15378"/>
        <dbReference type="ChEBI" id="CHEBI:29999"/>
        <dbReference type="ChEBI" id="CHEBI:30616"/>
        <dbReference type="ChEBI" id="CHEBI:83421"/>
        <dbReference type="ChEBI" id="CHEBI:456216"/>
        <dbReference type="EC" id="2.7.11.1"/>
    </reaction>
</comment>
<dbReference type="Gene3D" id="3.30.200.20">
    <property type="entry name" value="Phosphorylase Kinase, domain 1"/>
    <property type="match status" value="1"/>
</dbReference>
<evidence type="ECO:0000256" key="5">
    <source>
        <dbReference type="ARBA" id="ARBA00022777"/>
    </source>
</evidence>
<dbReference type="AlphaFoldDB" id="A0A165CXT6"/>
<comment type="catalytic activity">
    <reaction evidence="7">
        <text>L-threonyl-[protein] + ATP = O-phospho-L-threonyl-[protein] + ADP + H(+)</text>
        <dbReference type="Rhea" id="RHEA:46608"/>
        <dbReference type="Rhea" id="RHEA-COMP:11060"/>
        <dbReference type="Rhea" id="RHEA-COMP:11605"/>
        <dbReference type="ChEBI" id="CHEBI:15378"/>
        <dbReference type="ChEBI" id="CHEBI:30013"/>
        <dbReference type="ChEBI" id="CHEBI:30616"/>
        <dbReference type="ChEBI" id="CHEBI:61977"/>
        <dbReference type="ChEBI" id="CHEBI:456216"/>
        <dbReference type="EC" id="2.7.11.1"/>
    </reaction>
</comment>
<keyword evidence="4" id="KW-0547">Nucleotide-binding</keyword>
<dbReference type="EC" id="2.7.11.1" evidence="1"/>
<evidence type="ECO:0000256" key="4">
    <source>
        <dbReference type="ARBA" id="ARBA00022741"/>
    </source>
</evidence>
<dbReference type="PANTHER" id="PTHR47634">
    <property type="entry name" value="PROTEIN KINASE DOMAIN-CONTAINING PROTEIN-RELATED"/>
    <property type="match status" value="1"/>
</dbReference>
<dbReference type="InParanoid" id="A0A165CXT6"/>
<keyword evidence="2" id="KW-0723">Serine/threonine-protein kinase</keyword>
<evidence type="ECO:0000313" key="11">
    <source>
        <dbReference type="Proteomes" id="UP000076871"/>
    </source>
</evidence>
<feature type="domain" description="Protein kinase" evidence="9">
    <location>
        <begin position="48"/>
        <end position="405"/>
    </location>
</feature>
<evidence type="ECO:0000256" key="2">
    <source>
        <dbReference type="ARBA" id="ARBA00022527"/>
    </source>
</evidence>
<dbReference type="STRING" id="1314785.A0A165CXT6"/>
<dbReference type="PANTHER" id="PTHR47634:SF9">
    <property type="entry name" value="PROTEIN KINASE DOMAIN-CONTAINING PROTEIN-RELATED"/>
    <property type="match status" value="1"/>
</dbReference>
<sequence length="413" mass="45896">MQLSLYWDADDDVEDIRRYTTGGFHPIRLGDVVFPPLVNSDSSPARQYRILHKLGHSSFATVWLAEALHAPSQRYVAFKICAAEADPRHELDIFSRIPVGDETQNVLRLRDNFSLHGPNGVYTVLVRDVLGNLFNVAQSSQGRKHARMLCRQIACGLAALHRHGIVHGDLHSGNVGIALPTLDEHSPGSILDYFGNPECTVILPTAPPAHLEALPPYLVPPISVIDYLRSQDPAFADTPLRAVIMDLGNAIAVDEQTRPSCTPAAVSAPELMFERVVRSVDPFPTRASDIWSLACTMYEVVFGLPLFHLAFPNDGLLGAMATLCGEVPLGWQSYWESQEWLRNMDISPEAADAKWARRLAHFTKVAGGKHTQAEVEEFFTLLRSMLKIEPERRVSAEDVLQHPWFARANDASR</sequence>